<keyword evidence="5" id="KW-0653">Protein transport</keyword>
<dbReference type="GO" id="GO:0044614">
    <property type="term" value="C:nuclear pore cytoplasmic filaments"/>
    <property type="evidence" value="ECO:0007669"/>
    <property type="project" value="TreeGrafter"/>
</dbReference>
<sequence length="156" mass="17994">NVPADEIKLKLRYSYANKDTKTLQNFLQHAEEQKCYIMFYGALCQTEPSPGQPSNPYPMKHAWIWLARITNMPPREITPILVLGMLEVSAKRLLAMYPTQTPKLLKLIRTTILPKYPKRDGNDNLAGIKRLEMFLDDYFQTGKLNCVKESMAPSKF</sequence>
<comment type="caution">
    <text evidence="11">The sequence shown here is derived from an EMBL/GenBank/DDBJ whole genome shotgun (WGS) entry which is preliminary data.</text>
</comment>
<keyword evidence="6" id="KW-0811">Translocation</keyword>
<dbReference type="GO" id="GO:0005543">
    <property type="term" value="F:phospholipid binding"/>
    <property type="evidence" value="ECO:0007669"/>
    <property type="project" value="TreeGrafter"/>
</dbReference>
<evidence type="ECO:0000256" key="6">
    <source>
        <dbReference type="ARBA" id="ARBA00023010"/>
    </source>
</evidence>
<dbReference type="Proteomes" id="UP000253551">
    <property type="component" value="Unassembled WGS sequence"/>
</dbReference>
<dbReference type="GO" id="GO:0016973">
    <property type="term" value="P:poly(A)+ mRNA export from nucleus"/>
    <property type="evidence" value="ECO:0007669"/>
    <property type="project" value="InterPro"/>
</dbReference>
<dbReference type="InterPro" id="IPR038506">
    <property type="entry name" value="GLE1-like_sf"/>
</dbReference>
<dbReference type="PANTHER" id="PTHR12960">
    <property type="entry name" value="GLE-1-RELATED"/>
    <property type="match status" value="1"/>
</dbReference>
<accession>A0A367ISQ9</accession>
<evidence type="ECO:0000313" key="11">
    <source>
        <dbReference type="EMBL" id="RCH80730.1"/>
    </source>
</evidence>
<evidence type="ECO:0000256" key="1">
    <source>
        <dbReference type="ARBA" id="ARBA00004567"/>
    </source>
</evidence>
<dbReference type="OrthoDB" id="420884at2759"/>
<evidence type="ECO:0000256" key="2">
    <source>
        <dbReference type="ARBA" id="ARBA00011056"/>
    </source>
</evidence>
<keyword evidence="12" id="KW-1185">Reference proteome</keyword>
<comment type="similarity">
    <text evidence="2">Belongs to the GLE1 family.</text>
</comment>
<keyword evidence="7" id="KW-0906">Nuclear pore complex</keyword>
<dbReference type="GO" id="GO:0031369">
    <property type="term" value="F:translation initiation factor binding"/>
    <property type="evidence" value="ECO:0007669"/>
    <property type="project" value="TreeGrafter"/>
</dbReference>
<evidence type="ECO:0000256" key="8">
    <source>
        <dbReference type="ARBA" id="ARBA00023242"/>
    </source>
</evidence>
<dbReference type="InterPro" id="IPR012476">
    <property type="entry name" value="GLE1"/>
</dbReference>
<dbReference type="STRING" id="4846.A0A367ISQ9"/>
<dbReference type="Pfam" id="PF07817">
    <property type="entry name" value="GLE1"/>
    <property type="match status" value="1"/>
</dbReference>
<evidence type="ECO:0000256" key="3">
    <source>
        <dbReference type="ARBA" id="ARBA00022448"/>
    </source>
</evidence>
<dbReference type="EMBL" id="PJQM01005851">
    <property type="protein sequence ID" value="RCH80730.1"/>
    <property type="molecule type" value="Genomic_DNA"/>
</dbReference>
<protein>
    <recommendedName>
        <fullName evidence="9">mRNA export factor GLE1</fullName>
    </recommendedName>
    <alternativeName>
        <fullName evidence="10">Nucleoporin GLE1</fullName>
    </alternativeName>
</protein>
<dbReference type="GO" id="GO:0015031">
    <property type="term" value="P:protein transport"/>
    <property type="evidence" value="ECO:0007669"/>
    <property type="project" value="UniProtKB-KW"/>
</dbReference>
<evidence type="ECO:0000313" key="12">
    <source>
        <dbReference type="Proteomes" id="UP000253551"/>
    </source>
</evidence>
<keyword evidence="3" id="KW-0813">Transport</keyword>
<organism evidence="11 12">
    <name type="scientific">Rhizopus stolonifer</name>
    <name type="common">Rhizopus nigricans</name>
    <dbReference type="NCBI Taxonomy" id="4846"/>
    <lineage>
        <taxon>Eukaryota</taxon>
        <taxon>Fungi</taxon>
        <taxon>Fungi incertae sedis</taxon>
        <taxon>Mucoromycota</taxon>
        <taxon>Mucoromycotina</taxon>
        <taxon>Mucoromycetes</taxon>
        <taxon>Mucorales</taxon>
        <taxon>Mucorineae</taxon>
        <taxon>Rhizopodaceae</taxon>
        <taxon>Rhizopus</taxon>
    </lineage>
</organism>
<dbReference type="Gene3D" id="1.25.40.510">
    <property type="entry name" value="GLE1-like"/>
    <property type="match status" value="1"/>
</dbReference>
<evidence type="ECO:0000256" key="10">
    <source>
        <dbReference type="ARBA" id="ARBA00029983"/>
    </source>
</evidence>
<dbReference type="AlphaFoldDB" id="A0A367ISQ9"/>
<dbReference type="PANTHER" id="PTHR12960:SF0">
    <property type="entry name" value="MRNA EXPORT FACTOR GLE1"/>
    <property type="match status" value="1"/>
</dbReference>
<keyword evidence="8" id="KW-0539">Nucleus</keyword>
<dbReference type="GO" id="GO:0005737">
    <property type="term" value="C:cytoplasm"/>
    <property type="evidence" value="ECO:0007669"/>
    <property type="project" value="TreeGrafter"/>
</dbReference>
<evidence type="ECO:0000256" key="5">
    <source>
        <dbReference type="ARBA" id="ARBA00022927"/>
    </source>
</evidence>
<reference evidence="11 12" key="1">
    <citation type="journal article" date="2018" name="G3 (Bethesda)">
        <title>Phylogenetic and Phylogenomic Definition of Rhizopus Species.</title>
        <authorList>
            <person name="Gryganskyi A.P."/>
            <person name="Golan J."/>
            <person name="Dolatabadi S."/>
            <person name="Mondo S."/>
            <person name="Robb S."/>
            <person name="Idnurm A."/>
            <person name="Muszewska A."/>
            <person name="Steczkiewicz K."/>
            <person name="Masonjones S."/>
            <person name="Liao H.L."/>
            <person name="Gajdeczka M.T."/>
            <person name="Anike F."/>
            <person name="Vuek A."/>
            <person name="Anishchenko I.M."/>
            <person name="Voigt K."/>
            <person name="de Hoog G.S."/>
            <person name="Smith M.E."/>
            <person name="Heitman J."/>
            <person name="Vilgalys R."/>
            <person name="Stajich J.E."/>
        </authorList>
    </citation>
    <scope>NUCLEOTIDE SEQUENCE [LARGE SCALE GENOMIC DNA]</scope>
    <source>
        <strain evidence="11 12">LSU 92-RS-03</strain>
    </source>
</reference>
<feature type="non-terminal residue" evidence="11">
    <location>
        <position position="1"/>
    </location>
</feature>
<keyword evidence="4" id="KW-0509">mRNA transport</keyword>
<evidence type="ECO:0000256" key="4">
    <source>
        <dbReference type="ARBA" id="ARBA00022816"/>
    </source>
</evidence>
<proteinExistence type="inferred from homology"/>
<gene>
    <name evidence="11" type="primary">GLE1</name>
    <name evidence="11" type="ORF">CU098_000686</name>
</gene>
<evidence type="ECO:0000256" key="7">
    <source>
        <dbReference type="ARBA" id="ARBA00023132"/>
    </source>
</evidence>
<name>A0A367ISQ9_RHIST</name>
<comment type="subcellular location">
    <subcellularLocation>
        <location evidence="1">Nucleus</location>
        <location evidence="1">Nuclear pore complex</location>
    </subcellularLocation>
</comment>
<evidence type="ECO:0000256" key="9">
    <source>
        <dbReference type="ARBA" id="ARBA00026227"/>
    </source>
</evidence>
<dbReference type="GO" id="GO:0000822">
    <property type="term" value="F:inositol hexakisphosphate binding"/>
    <property type="evidence" value="ECO:0007669"/>
    <property type="project" value="TreeGrafter"/>
</dbReference>